<name>A0A6A8KBW0_9FIRM</name>
<dbReference type="RefSeq" id="WP_154252046.1">
    <property type="nucleotide sequence ID" value="NZ_WKPZ01000004.1"/>
</dbReference>
<dbReference type="Proteomes" id="UP000477010">
    <property type="component" value="Unassembled WGS sequence"/>
</dbReference>
<evidence type="ECO:0000313" key="2">
    <source>
        <dbReference type="EMBL" id="MSC79732.1"/>
    </source>
</evidence>
<reference evidence="2 3" key="1">
    <citation type="journal article" date="2019" name="Nat. Med.">
        <title>A library of human gut bacterial isolates paired with longitudinal multiomics data enables mechanistic microbiome research.</title>
        <authorList>
            <person name="Poyet M."/>
            <person name="Groussin M."/>
            <person name="Gibbons S.M."/>
            <person name="Avila-Pacheco J."/>
            <person name="Jiang X."/>
            <person name="Kearney S.M."/>
            <person name="Perrotta A.R."/>
            <person name="Berdy B."/>
            <person name="Zhao S."/>
            <person name="Lieberman T.D."/>
            <person name="Swanson P.K."/>
            <person name="Smith M."/>
            <person name="Roesemann S."/>
            <person name="Alexander J.E."/>
            <person name="Rich S.A."/>
            <person name="Livny J."/>
            <person name="Vlamakis H."/>
            <person name="Clish C."/>
            <person name="Bullock K."/>
            <person name="Deik A."/>
            <person name="Scott J."/>
            <person name="Pierce K.A."/>
            <person name="Xavier R.J."/>
            <person name="Alm E.J."/>
        </authorList>
    </citation>
    <scope>NUCLEOTIDE SEQUENCE [LARGE SCALE GENOMIC DNA]</scope>
    <source>
        <strain evidence="2 3">BIOML-B9</strain>
    </source>
</reference>
<proteinExistence type="predicted"/>
<feature type="region of interest" description="Disordered" evidence="1">
    <location>
        <begin position="35"/>
        <end position="64"/>
    </location>
</feature>
<dbReference type="PROSITE" id="PS51257">
    <property type="entry name" value="PROKAR_LIPOPROTEIN"/>
    <property type="match status" value="1"/>
</dbReference>
<dbReference type="EMBL" id="WKQE01000002">
    <property type="protein sequence ID" value="MSC79732.1"/>
    <property type="molecule type" value="Genomic_DNA"/>
</dbReference>
<organism evidence="2 3">
    <name type="scientific">Faecalibacterium prausnitzii</name>
    <dbReference type="NCBI Taxonomy" id="853"/>
    <lineage>
        <taxon>Bacteria</taxon>
        <taxon>Bacillati</taxon>
        <taxon>Bacillota</taxon>
        <taxon>Clostridia</taxon>
        <taxon>Eubacteriales</taxon>
        <taxon>Oscillospiraceae</taxon>
        <taxon>Faecalibacterium</taxon>
    </lineage>
</organism>
<protein>
    <recommendedName>
        <fullName evidence="4">WG repeat-containing protein</fullName>
    </recommendedName>
</protein>
<evidence type="ECO:0000313" key="3">
    <source>
        <dbReference type="Proteomes" id="UP000477010"/>
    </source>
</evidence>
<sequence>MKKIVAGLLLMTFLLSGCSQDNKSFSEMVDAKKNKDVRSPSPSIWIPSGASESAQTEPAASETAQSKSSKWLTFEDGSEFDSCYLEYPDFGKYPNFPGISVGYFFDADGNKRNFLFDAFGKVRHIFDKDIYVASGFYDGMCLTNTGRMAGADGTLFWPVELSSDDVIIRYAKDDELPILWTVRREDSILGTKVVFTAWVKDEATSSLKVYFQFDTSQEEFEGMNADDIYKTMTENSGRFTYSGNGVYRIKPLSYSDRIVFESVYKGTSEASSKYFLEYSGGHGTILYLSVRNANLETLPGWNNIMSHRSGYPQMREGLIFMDAQTNEANARYYPAGFYDVNLNCVIDLSQYDIVPISYNDPCFMNGYAVLQMRNPDGVPFWGVLKKDGTWSAEPQKGTVRYVFPTADGVLISTRDENAETFQTYLQDGTLLSGWENNEFSGPYGYASEGWEVCDGYLYTNLSGHIAKIASDGSYEYLS</sequence>
<evidence type="ECO:0000256" key="1">
    <source>
        <dbReference type="SAM" id="MobiDB-lite"/>
    </source>
</evidence>
<dbReference type="AlphaFoldDB" id="A0A6A8KBW0"/>
<gene>
    <name evidence="2" type="ORF">GKD85_02655</name>
</gene>
<feature type="compositionally biased region" description="Polar residues" evidence="1">
    <location>
        <begin position="50"/>
        <end position="64"/>
    </location>
</feature>
<comment type="caution">
    <text evidence="2">The sequence shown here is derived from an EMBL/GenBank/DDBJ whole genome shotgun (WGS) entry which is preliminary data.</text>
</comment>
<accession>A0A6A8KBW0</accession>
<evidence type="ECO:0008006" key="4">
    <source>
        <dbReference type="Google" id="ProtNLM"/>
    </source>
</evidence>